<keyword evidence="4" id="KW-1185">Reference proteome</keyword>
<dbReference type="GO" id="GO:0016705">
    <property type="term" value="F:oxidoreductase activity, acting on paired donors, with incorporation or reduction of molecular oxygen"/>
    <property type="evidence" value="ECO:0007669"/>
    <property type="project" value="InterPro"/>
</dbReference>
<dbReference type="InterPro" id="IPR011251">
    <property type="entry name" value="Luciferase-like_dom"/>
</dbReference>
<dbReference type="Proteomes" id="UP000320095">
    <property type="component" value="Unassembled WGS sequence"/>
</dbReference>
<evidence type="ECO:0000256" key="1">
    <source>
        <dbReference type="ARBA" id="ARBA00023002"/>
    </source>
</evidence>
<keyword evidence="1" id="KW-0560">Oxidoreductase</keyword>
<dbReference type="EMBL" id="RCZG01000027">
    <property type="protein sequence ID" value="TPG25544.1"/>
    <property type="molecule type" value="Genomic_DNA"/>
</dbReference>
<dbReference type="InterPro" id="IPR050564">
    <property type="entry name" value="F420-G6PD/mer"/>
</dbReference>
<dbReference type="PANTHER" id="PTHR43244:SF1">
    <property type="entry name" value="5,10-METHYLENETETRAHYDROMETHANOPTERIN REDUCTASE"/>
    <property type="match status" value="1"/>
</dbReference>
<dbReference type="OrthoDB" id="675245at2"/>
<dbReference type="SUPFAM" id="SSF51679">
    <property type="entry name" value="Bacterial luciferase-like"/>
    <property type="match status" value="1"/>
</dbReference>
<comment type="caution">
    <text evidence="3">The sequence shown here is derived from an EMBL/GenBank/DDBJ whole genome shotgun (WGS) entry which is preliminary data.</text>
</comment>
<organism evidence="3 4">
    <name type="scientific">Mycolicibacterium hodleri</name>
    <dbReference type="NCBI Taxonomy" id="49897"/>
    <lineage>
        <taxon>Bacteria</taxon>
        <taxon>Bacillati</taxon>
        <taxon>Actinomycetota</taxon>
        <taxon>Actinomycetes</taxon>
        <taxon>Mycobacteriales</taxon>
        <taxon>Mycobacteriaceae</taxon>
        <taxon>Mycolicibacterium</taxon>
    </lineage>
</organism>
<name>A0A502DKH5_9MYCO</name>
<dbReference type="Gene3D" id="3.20.20.30">
    <property type="entry name" value="Luciferase-like domain"/>
    <property type="match status" value="1"/>
</dbReference>
<sequence>MSIGIILTVHGAILAHHEPMDTRLGIIYRPDFHPDGLRGIASAAEAAGVDEFWVWEDCFQQGGIAQVAVALASTARLSVGVGLIPAPLRNVAAAAMEFATLEAMFPGRTRIAVGHGVQSWMRQAGAAVASPLTLLREYVIALRSLLSGDEVTVDGRYVRLSEVRLEFPPARPLPILVGGTGPKTLRLAGEIADGVVIDSRYSTRTVHEALGHVAAGRTQARAQARPFTTVLFLVCAPGHDSGRRLAADAARQEVAQGDVFGVGGSAEQITAGLQPYRDAGVDAVALQPLGSMADMTEFIAAAGALTRVT</sequence>
<evidence type="ECO:0000313" key="3">
    <source>
        <dbReference type="EMBL" id="TPG25544.1"/>
    </source>
</evidence>
<gene>
    <name evidence="3" type="ORF">EAH80_30535</name>
</gene>
<accession>A0A502DKH5</accession>
<reference evidence="3 4" key="1">
    <citation type="journal article" date="2019" name="Environ. Microbiol.">
        <title>Species interactions and distinct microbial communities in high Arctic permafrost affected cryosols are associated with the CH4 and CO2 gas fluxes.</title>
        <authorList>
            <person name="Altshuler I."/>
            <person name="Hamel J."/>
            <person name="Turney S."/>
            <person name="Magnuson E."/>
            <person name="Levesque R."/>
            <person name="Greer C."/>
            <person name="Whyte L.G."/>
        </authorList>
    </citation>
    <scope>NUCLEOTIDE SEQUENCE [LARGE SCALE GENOMIC DNA]</scope>
    <source>
        <strain evidence="3 4">S5.20</strain>
    </source>
</reference>
<protein>
    <submittedName>
        <fullName evidence="3">LLM class flavin-dependent oxidoreductase</fullName>
    </submittedName>
</protein>
<dbReference type="CDD" id="cd01097">
    <property type="entry name" value="Tetrahydromethanopterin_reductase"/>
    <property type="match status" value="1"/>
</dbReference>
<dbReference type="InterPro" id="IPR036661">
    <property type="entry name" value="Luciferase-like_sf"/>
</dbReference>
<dbReference type="Pfam" id="PF00296">
    <property type="entry name" value="Bac_luciferase"/>
    <property type="match status" value="1"/>
</dbReference>
<evidence type="ECO:0000259" key="2">
    <source>
        <dbReference type="Pfam" id="PF00296"/>
    </source>
</evidence>
<feature type="domain" description="Luciferase-like" evidence="2">
    <location>
        <begin position="21"/>
        <end position="241"/>
    </location>
</feature>
<dbReference type="PANTHER" id="PTHR43244">
    <property type="match status" value="1"/>
</dbReference>
<proteinExistence type="predicted"/>
<evidence type="ECO:0000313" key="4">
    <source>
        <dbReference type="Proteomes" id="UP000320095"/>
    </source>
</evidence>
<dbReference type="AlphaFoldDB" id="A0A502DKH5"/>